<dbReference type="AlphaFoldDB" id="A0AAE3LSC9"/>
<dbReference type="EMBL" id="JAOYFC010000002">
    <property type="protein sequence ID" value="MCV6825434.1"/>
    <property type="molecule type" value="Genomic_DNA"/>
</dbReference>
<dbReference type="RefSeq" id="WP_263954309.1">
    <property type="nucleotide sequence ID" value="NZ_JAOYFC010000002.1"/>
</dbReference>
<reference evidence="1" key="1">
    <citation type="submission" date="2022-10" db="EMBL/GenBank/DDBJ databases">
        <authorList>
            <person name="Yue Y."/>
        </authorList>
    </citation>
    <scope>NUCLEOTIDE SEQUENCE</scope>
    <source>
        <strain evidence="1">Z654</strain>
    </source>
</reference>
<dbReference type="SUPFAM" id="SSF52266">
    <property type="entry name" value="SGNH hydrolase"/>
    <property type="match status" value="1"/>
</dbReference>
<evidence type="ECO:0000313" key="1">
    <source>
        <dbReference type="EMBL" id="MCV6825434.1"/>
    </source>
</evidence>
<accession>A0AAE3LSC9</accession>
<comment type="caution">
    <text evidence="1">The sequence shown here is derived from an EMBL/GenBank/DDBJ whole genome shotgun (WGS) entry which is preliminary data.</text>
</comment>
<organism evidence="1 2">
    <name type="scientific">Halocynthiibacter halioticoli</name>
    <dbReference type="NCBI Taxonomy" id="2986804"/>
    <lineage>
        <taxon>Bacteria</taxon>
        <taxon>Pseudomonadati</taxon>
        <taxon>Pseudomonadota</taxon>
        <taxon>Alphaproteobacteria</taxon>
        <taxon>Rhodobacterales</taxon>
        <taxon>Paracoccaceae</taxon>
        <taxon>Halocynthiibacter</taxon>
    </lineage>
</organism>
<keyword evidence="2" id="KW-1185">Reference proteome</keyword>
<protein>
    <recommendedName>
        <fullName evidence="3">AlgX/AlgJ SGNH hydrolase-like domain-containing protein</fullName>
    </recommendedName>
</protein>
<gene>
    <name evidence="1" type="ORF">OH136_12810</name>
</gene>
<evidence type="ECO:0000313" key="2">
    <source>
        <dbReference type="Proteomes" id="UP001208041"/>
    </source>
</evidence>
<sequence length="377" mass="41380">MFSPNSRLAIGVFFLSIISALFAFEALLTMRTIKGVYNLVGYMGENGETPESVKKGLPPAYTTKAINRVLGVERLQDAMLGGVPFEQVMLCSNGHQPITYSADRYGFNNPDTIYENAIDVMVIGDSFIEGICLPPGDDIVGQLRQHIPASASFGSRGTGPLFHLAVLGRYGRELKPPHTIFAFFEGNDWENLKREKTFPYLKEALDADSDFGETQLSPQMQEAANSVIERWWAETTGGTAEVLSRNSVLRNFLALQKTAGQLGIHYPRAATEQPIYNEIIKAAKGLVNEWDGELSILYIPAADRYAGLFDSGFAFNQHKLVSIAAEEAGVPVIDLSEVFKATEDPFSLYALDSHFSRAGASLGAKTVAEYLTTERTK</sequence>
<dbReference type="Proteomes" id="UP001208041">
    <property type="component" value="Unassembled WGS sequence"/>
</dbReference>
<name>A0AAE3LSC9_9RHOB</name>
<proteinExistence type="predicted"/>
<evidence type="ECO:0008006" key="3">
    <source>
        <dbReference type="Google" id="ProtNLM"/>
    </source>
</evidence>